<comment type="similarity">
    <text evidence="1 2">Belongs to the BioY family.</text>
</comment>
<name>A0A4Z0YBL8_9FIRM</name>
<keyword evidence="5" id="KW-1185">Reference proteome</keyword>
<gene>
    <name evidence="4" type="primary">bioY</name>
    <name evidence="4" type="ORF">CAGA_11630</name>
</gene>
<dbReference type="Proteomes" id="UP000297714">
    <property type="component" value="Unassembled WGS sequence"/>
</dbReference>
<evidence type="ECO:0000313" key="4">
    <source>
        <dbReference type="EMBL" id="TGJ76621.1"/>
    </source>
</evidence>
<feature type="transmembrane region" description="Helical" evidence="3">
    <location>
        <begin position="79"/>
        <end position="102"/>
    </location>
</feature>
<evidence type="ECO:0000256" key="3">
    <source>
        <dbReference type="SAM" id="Phobius"/>
    </source>
</evidence>
<proteinExistence type="inferred from homology"/>
<feature type="transmembrane region" description="Helical" evidence="3">
    <location>
        <begin position="54"/>
        <end position="73"/>
    </location>
</feature>
<dbReference type="Gene3D" id="1.10.1760.20">
    <property type="match status" value="1"/>
</dbReference>
<comment type="caution">
    <text evidence="4">The sequence shown here is derived from an EMBL/GenBank/DDBJ whole genome shotgun (WGS) entry which is preliminary data.</text>
</comment>
<evidence type="ECO:0000256" key="2">
    <source>
        <dbReference type="PIRNR" id="PIRNR016661"/>
    </source>
</evidence>
<dbReference type="Pfam" id="PF02632">
    <property type="entry name" value="BioY"/>
    <property type="match status" value="1"/>
</dbReference>
<keyword evidence="3" id="KW-0812">Transmembrane</keyword>
<organism evidence="4 5">
    <name type="scientific">Caproiciproducens galactitolivorans</name>
    <dbReference type="NCBI Taxonomy" id="642589"/>
    <lineage>
        <taxon>Bacteria</taxon>
        <taxon>Bacillati</taxon>
        <taxon>Bacillota</taxon>
        <taxon>Clostridia</taxon>
        <taxon>Eubacteriales</taxon>
        <taxon>Acutalibacteraceae</taxon>
        <taxon>Caproiciproducens</taxon>
    </lineage>
</organism>
<accession>A0A4Z0YBL8</accession>
<protein>
    <recommendedName>
        <fullName evidence="2">Biotin transporter</fullName>
    </recommendedName>
</protein>
<evidence type="ECO:0000313" key="5">
    <source>
        <dbReference type="Proteomes" id="UP000297714"/>
    </source>
</evidence>
<evidence type="ECO:0000256" key="1">
    <source>
        <dbReference type="ARBA" id="ARBA00010692"/>
    </source>
</evidence>
<dbReference type="RefSeq" id="WP_135658779.1">
    <property type="nucleotide sequence ID" value="NZ_JAJUFJ010000011.1"/>
</dbReference>
<keyword evidence="2 3" id="KW-0472">Membrane</keyword>
<reference evidence="4 5" key="1">
    <citation type="submission" date="2019-04" db="EMBL/GenBank/DDBJ databases">
        <authorList>
            <person name="Poehlein A."/>
            <person name="Bengelsdorf F.R."/>
            <person name="Duerre P."/>
            <person name="Daniel R."/>
        </authorList>
    </citation>
    <scope>NUCLEOTIDE SEQUENCE [LARGE SCALE GENOMIC DNA]</scope>
    <source>
        <strain evidence="4 5">BS-1</strain>
    </source>
</reference>
<keyword evidence="2" id="KW-0813">Transport</keyword>
<dbReference type="EMBL" id="SRMQ01000004">
    <property type="protein sequence ID" value="TGJ76621.1"/>
    <property type="molecule type" value="Genomic_DNA"/>
</dbReference>
<feature type="transmembrane region" description="Helical" evidence="3">
    <location>
        <begin position="114"/>
        <end position="136"/>
    </location>
</feature>
<feature type="transmembrane region" description="Helical" evidence="3">
    <location>
        <begin position="148"/>
        <end position="169"/>
    </location>
</feature>
<keyword evidence="2" id="KW-1003">Cell membrane</keyword>
<dbReference type="AlphaFoldDB" id="A0A4Z0YBL8"/>
<dbReference type="PANTHER" id="PTHR34295">
    <property type="entry name" value="BIOTIN TRANSPORTER BIOY"/>
    <property type="match status" value="1"/>
</dbReference>
<dbReference type="GO" id="GO:0015225">
    <property type="term" value="F:biotin transmembrane transporter activity"/>
    <property type="evidence" value="ECO:0007669"/>
    <property type="project" value="UniProtKB-UniRule"/>
</dbReference>
<keyword evidence="3" id="KW-1133">Transmembrane helix</keyword>
<dbReference type="OrthoDB" id="9803495at2"/>
<dbReference type="PIRSF" id="PIRSF016661">
    <property type="entry name" value="BioY"/>
    <property type="match status" value="1"/>
</dbReference>
<comment type="subcellular location">
    <subcellularLocation>
        <location evidence="2">Cell membrane</location>
        <topology evidence="2">Multi-pass membrane protein</topology>
    </subcellularLocation>
</comment>
<dbReference type="InterPro" id="IPR003784">
    <property type="entry name" value="BioY"/>
</dbReference>
<dbReference type="PANTHER" id="PTHR34295:SF1">
    <property type="entry name" value="BIOTIN TRANSPORTER BIOY"/>
    <property type="match status" value="1"/>
</dbReference>
<sequence length="182" mass="19298">MKTKQLTVTALFTTLTIVFAQLILPLPFTPVPLSLSLLPVFLSGAILPKRFAVLSQLAYLLLGIVGLPVFAGWKGGPGVVFGPTGGFLVAYPIMAFATAFILERSKKKNTAACVPAMLAALFICYLFGSVFFAVSANVGWVKALSATVFPFVLFDCLKLAACAILAPAINKALIQSKLFPIV</sequence>
<dbReference type="GO" id="GO:0005886">
    <property type="term" value="C:plasma membrane"/>
    <property type="evidence" value="ECO:0007669"/>
    <property type="project" value="UniProtKB-SubCell"/>
</dbReference>